<evidence type="ECO:0000313" key="2">
    <source>
        <dbReference type="Proteomes" id="UP000245124"/>
    </source>
</evidence>
<sequence length="561" mass="61721">MKRKFLPIIASLLTIGLIYAAVYHILGEICLYPDVLYNPNEGKSIKARTLAIVAVPYAQMGQKDKSSKILAQALKNAQEIKEINTYSSRRSSALLKVAAKYAEVGQPAQALQVIKIAKEGVEHGSGAAQELNEAAVKAAEAGRFNQALQLTQLLDNKAIGYFENRDSAIAEVAVETAQAGLYDQAFQLLSSIEENTDKTGEALTKIAELATSTKLRSQALPLLDQTFELANRIKNVSALAKVASQYTELGQKAKSEQILNQSLQLTQSDKYIPNQIENIVKIAVSYANIGQQDKAVQILDRTFGAVQLIQINNIPKPILPELAIGYAKIGQKDKALQILNKAFQQNKINKNFWKTDQFTQIAVKYEEMGLHQQALEAAKMLGAPERVRALVAVAVEDAEQSQYDLAIKNIKSIGNDYPHEVRPDKMNGLSQIAMKAASAGQYEQAFKSIESIDDDFCGDCIAKPLIKLVNKATRTETKDKASQLLDKALSVAQFTILDQPERVGVLAEVANHYAQLGQQQKASDILAKALKIGEDISISKSMPENISIHFTWFKYPCPYIR</sequence>
<comment type="caution">
    <text evidence="1">The sequence shown here is derived from an EMBL/GenBank/DDBJ whole genome shotgun (WGS) entry which is preliminary data.</text>
</comment>
<dbReference type="SUPFAM" id="SSF48452">
    <property type="entry name" value="TPR-like"/>
    <property type="match status" value="3"/>
</dbReference>
<keyword evidence="2" id="KW-1185">Reference proteome</keyword>
<accession>A0A2R5FMM5</accession>
<evidence type="ECO:0000313" key="1">
    <source>
        <dbReference type="EMBL" id="GBG20037.1"/>
    </source>
</evidence>
<organism evidence="1 2">
    <name type="scientific">Nostoc commune NIES-4072</name>
    <dbReference type="NCBI Taxonomy" id="2005467"/>
    <lineage>
        <taxon>Bacteria</taxon>
        <taxon>Bacillati</taxon>
        <taxon>Cyanobacteriota</taxon>
        <taxon>Cyanophyceae</taxon>
        <taxon>Nostocales</taxon>
        <taxon>Nostocaceae</taxon>
        <taxon>Nostoc</taxon>
    </lineage>
</organism>
<dbReference type="Gene3D" id="1.25.40.10">
    <property type="entry name" value="Tetratricopeptide repeat domain"/>
    <property type="match status" value="4"/>
</dbReference>
<dbReference type="Proteomes" id="UP000245124">
    <property type="component" value="Unassembled WGS sequence"/>
</dbReference>
<gene>
    <name evidence="1" type="ORF">NIES4072_37060</name>
</gene>
<protein>
    <submittedName>
        <fullName evidence="1">Tetratricopeptide TPR_2 repeat protein</fullName>
    </submittedName>
</protein>
<name>A0A2R5FMM5_NOSCO</name>
<dbReference type="InterPro" id="IPR011990">
    <property type="entry name" value="TPR-like_helical_dom_sf"/>
</dbReference>
<dbReference type="RefSeq" id="WP_109009751.1">
    <property type="nucleotide sequence ID" value="NZ_BDUD01000001.1"/>
</dbReference>
<dbReference type="EMBL" id="BDUD01000001">
    <property type="protein sequence ID" value="GBG20037.1"/>
    <property type="molecule type" value="Genomic_DNA"/>
</dbReference>
<proteinExistence type="predicted"/>
<dbReference type="AlphaFoldDB" id="A0A2R5FMM5"/>
<reference evidence="1 2" key="1">
    <citation type="submission" date="2017-06" db="EMBL/GenBank/DDBJ databases">
        <title>Genome sequencing of cyanobaciteial culture collection at National Institute for Environmental Studies (NIES).</title>
        <authorList>
            <person name="Hirose Y."/>
            <person name="Shimura Y."/>
            <person name="Fujisawa T."/>
            <person name="Nakamura Y."/>
            <person name="Kawachi M."/>
        </authorList>
    </citation>
    <scope>NUCLEOTIDE SEQUENCE [LARGE SCALE GENOMIC DNA]</scope>
    <source>
        <strain evidence="1 2">NIES-4072</strain>
    </source>
</reference>
<dbReference type="OrthoDB" id="517735at2"/>